<reference evidence="1" key="1">
    <citation type="submission" date="2021-06" db="EMBL/GenBank/DDBJ databases">
        <title>Interrogation of the integrated mobile genetic elements in gut-associated Bacteroides with a consensus prediction approach.</title>
        <authorList>
            <person name="Campbell D.E."/>
            <person name="Leigh J.R."/>
            <person name="Kim T."/>
            <person name="England W."/>
            <person name="Whitaker R.J."/>
            <person name="Degnan P.H."/>
        </authorList>
    </citation>
    <scope>NUCLEOTIDE SEQUENCE</scope>
    <source>
        <strain evidence="1">VPI-BTDOT2</strain>
    </source>
</reference>
<gene>
    <name evidence="1" type="ORF">KQP59_14225</name>
</gene>
<dbReference type="RefSeq" id="WP_264386658.1">
    <property type="nucleotide sequence ID" value="NZ_CP083681.1"/>
</dbReference>
<dbReference type="Proteomes" id="UP001156216">
    <property type="component" value="Chromosome"/>
</dbReference>
<evidence type="ECO:0000313" key="1">
    <source>
        <dbReference type="EMBL" id="UYU69458.1"/>
    </source>
</evidence>
<organism evidence="1 2">
    <name type="scientific">Bacteroides thetaiotaomicron</name>
    <dbReference type="NCBI Taxonomy" id="818"/>
    <lineage>
        <taxon>Bacteria</taxon>
        <taxon>Pseudomonadati</taxon>
        <taxon>Bacteroidota</taxon>
        <taxon>Bacteroidia</taxon>
        <taxon>Bacteroidales</taxon>
        <taxon>Bacteroidaceae</taxon>
        <taxon>Bacteroides</taxon>
    </lineage>
</organism>
<protein>
    <submittedName>
        <fullName evidence="1">Uncharacterized protein</fullName>
    </submittedName>
</protein>
<proteinExistence type="predicted"/>
<accession>A0AA46Z054</accession>
<dbReference type="AlphaFoldDB" id="A0AA46Z054"/>
<name>A0AA46Z054_BACT4</name>
<sequence>MVNESELSDKHRKVQQAKDVERLETKRLAVGCPLEFWGYTDISTAGGIDRT</sequence>
<evidence type="ECO:0000313" key="2">
    <source>
        <dbReference type="Proteomes" id="UP001156216"/>
    </source>
</evidence>
<dbReference type="EMBL" id="CP083681">
    <property type="protein sequence ID" value="UYU69458.1"/>
    <property type="molecule type" value="Genomic_DNA"/>
</dbReference>